<protein>
    <submittedName>
        <fullName evidence="5">AraC family transcriptional regulator</fullName>
    </submittedName>
</protein>
<proteinExistence type="predicted"/>
<evidence type="ECO:0000256" key="2">
    <source>
        <dbReference type="ARBA" id="ARBA00023125"/>
    </source>
</evidence>
<keyword evidence="3" id="KW-0804">Transcription</keyword>
<evidence type="ECO:0000256" key="3">
    <source>
        <dbReference type="ARBA" id="ARBA00023163"/>
    </source>
</evidence>
<dbReference type="EMBL" id="JBFAIH010000002">
    <property type="protein sequence ID" value="MEV0362045.1"/>
    <property type="molecule type" value="Genomic_DNA"/>
</dbReference>
<evidence type="ECO:0000313" key="6">
    <source>
        <dbReference type="Proteomes" id="UP001551658"/>
    </source>
</evidence>
<gene>
    <name evidence="5" type="ORF">AB0H72_05010</name>
</gene>
<dbReference type="PROSITE" id="PS01124">
    <property type="entry name" value="HTH_ARAC_FAMILY_2"/>
    <property type="match status" value="1"/>
</dbReference>
<keyword evidence="6" id="KW-1185">Reference proteome</keyword>
<feature type="domain" description="HTH araC/xylS-type" evidence="4">
    <location>
        <begin position="231"/>
        <end position="333"/>
    </location>
</feature>
<organism evidence="5 6">
    <name type="scientific">Nocardia fusca</name>
    <dbReference type="NCBI Taxonomy" id="941183"/>
    <lineage>
        <taxon>Bacteria</taxon>
        <taxon>Bacillati</taxon>
        <taxon>Actinomycetota</taxon>
        <taxon>Actinomycetes</taxon>
        <taxon>Mycobacteriales</taxon>
        <taxon>Nocardiaceae</taxon>
        <taxon>Nocardia</taxon>
    </lineage>
</organism>
<sequence length="335" mass="35260">MSRSVSAEPAAEGPQKFEAVRYPVFHSENLGEIEAFLRTAYPGVLIGHTGPRHTSVGVRRDVLGPVTLDRIALGFDLSYGVERTGTLCVASVHAGVIEHSGPGGGTEDLTPGRVGLLGADELPSSGIVRAGRYDLTLFDSALLDRLAVGEGGASVRITASGPRTPAAARRLTEAVTHLKHLAADPTTAGNSLLIATATDYLAATVLATVPTTAVTAPDAADRRDAHPGVVRRAIAYLESHVHEDITVAAVAAAAFVTPRALQLAFRRHLGTTPLRYLRRLRLAGAHEQLLAAAPGDGQTVASIARAWGFAHPGRFAAAYHRCYGHTPSEILRHSR</sequence>
<reference evidence="5 6" key="1">
    <citation type="submission" date="2024-06" db="EMBL/GenBank/DDBJ databases">
        <title>The Natural Products Discovery Center: Release of the First 8490 Sequenced Strains for Exploring Actinobacteria Biosynthetic Diversity.</title>
        <authorList>
            <person name="Kalkreuter E."/>
            <person name="Kautsar S.A."/>
            <person name="Yang D."/>
            <person name="Bader C.D."/>
            <person name="Teijaro C.N."/>
            <person name="Fluegel L."/>
            <person name="Davis C.M."/>
            <person name="Simpson J.R."/>
            <person name="Lauterbach L."/>
            <person name="Steele A.D."/>
            <person name="Gui C."/>
            <person name="Meng S."/>
            <person name="Li G."/>
            <person name="Viehrig K."/>
            <person name="Ye F."/>
            <person name="Su P."/>
            <person name="Kiefer A.F."/>
            <person name="Nichols A."/>
            <person name="Cepeda A.J."/>
            <person name="Yan W."/>
            <person name="Fan B."/>
            <person name="Jiang Y."/>
            <person name="Adhikari A."/>
            <person name="Zheng C.-J."/>
            <person name="Schuster L."/>
            <person name="Cowan T.M."/>
            <person name="Smanski M.J."/>
            <person name="Chevrette M.G."/>
            <person name="De Carvalho L.P.S."/>
            <person name="Shen B."/>
        </authorList>
    </citation>
    <scope>NUCLEOTIDE SEQUENCE [LARGE SCALE GENOMIC DNA]</scope>
    <source>
        <strain evidence="5 6">NPDC050671</strain>
    </source>
</reference>
<dbReference type="Gene3D" id="1.10.10.60">
    <property type="entry name" value="Homeodomain-like"/>
    <property type="match status" value="1"/>
</dbReference>
<accession>A0ABV3F2W5</accession>
<dbReference type="PANTHER" id="PTHR46796:SF12">
    <property type="entry name" value="HTH-TYPE DNA-BINDING TRANSCRIPTIONAL ACTIVATOR EUTR"/>
    <property type="match status" value="1"/>
</dbReference>
<dbReference type="InterPro" id="IPR050204">
    <property type="entry name" value="AraC_XylS_family_regulators"/>
</dbReference>
<evidence type="ECO:0000256" key="1">
    <source>
        <dbReference type="ARBA" id="ARBA00023015"/>
    </source>
</evidence>
<dbReference type="SUPFAM" id="SSF46689">
    <property type="entry name" value="Homeodomain-like"/>
    <property type="match status" value="2"/>
</dbReference>
<evidence type="ECO:0000259" key="4">
    <source>
        <dbReference type="PROSITE" id="PS01124"/>
    </source>
</evidence>
<dbReference type="InterPro" id="IPR018060">
    <property type="entry name" value="HTH_AraC"/>
</dbReference>
<evidence type="ECO:0000313" key="5">
    <source>
        <dbReference type="EMBL" id="MEV0362045.1"/>
    </source>
</evidence>
<keyword evidence="1" id="KW-0805">Transcription regulation</keyword>
<comment type="caution">
    <text evidence="5">The sequence shown here is derived from an EMBL/GenBank/DDBJ whole genome shotgun (WGS) entry which is preliminary data.</text>
</comment>
<keyword evidence="2" id="KW-0238">DNA-binding</keyword>
<dbReference type="RefSeq" id="WP_357973868.1">
    <property type="nucleotide sequence ID" value="NZ_JBFAIH010000002.1"/>
</dbReference>
<dbReference type="PANTHER" id="PTHR46796">
    <property type="entry name" value="HTH-TYPE TRANSCRIPTIONAL ACTIVATOR RHAS-RELATED"/>
    <property type="match status" value="1"/>
</dbReference>
<name>A0ABV3F2W5_9NOCA</name>
<dbReference type="Pfam" id="PF12833">
    <property type="entry name" value="HTH_18"/>
    <property type="match status" value="1"/>
</dbReference>
<dbReference type="Proteomes" id="UP001551658">
    <property type="component" value="Unassembled WGS sequence"/>
</dbReference>
<dbReference type="InterPro" id="IPR009057">
    <property type="entry name" value="Homeodomain-like_sf"/>
</dbReference>
<dbReference type="SMART" id="SM00342">
    <property type="entry name" value="HTH_ARAC"/>
    <property type="match status" value="1"/>
</dbReference>